<keyword evidence="1" id="KW-0614">Plasmid</keyword>
<evidence type="ECO:0000313" key="1">
    <source>
        <dbReference type="EMBL" id="AFZ10454.1"/>
    </source>
</evidence>
<dbReference type="AlphaFoldDB" id="K9VSA4"/>
<proteinExistence type="predicted"/>
<dbReference type="KEGG" id="oni:Osc7112_6285"/>
<dbReference type="RefSeq" id="WP_015211629.1">
    <property type="nucleotide sequence ID" value="NC_019763.1"/>
</dbReference>
<dbReference type="EMBL" id="CP003615">
    <property type="protein sequence ID" value="AFZ10454.1"/>
    <property type="molecule type" value="Genomic_DNA"/>
</dbReference>
<geneLocation type="plasmid" evidence="1 2">
    <name>pOSC7112.01</name>
</geneLocation>
<gene>
    <name evidence="1" type="ORF">Osc7112_6285</name>
</gene>
<name>K9VSA4_9CYAN</name>
<accession>K9VSA4</accession>
<dbReference type="HOGENOM" id="CLU_1314396_0_0_3"/>
<protein>
    <submittedName>
        <fullName evidence="1">Uncharacterized protein</fullName>
    </submittedName>
</protein>
<keyword evidence="2" id="KW-1185">Reference proteome</keyword>
<organism evidence="1 2">
    <name type="scientific">Phormidium nigroviride PCC 7112</name>
    <dbReference type="NCBI Taxonomy" id="179408"/>
    <lineage>
        <taxon>Bacteria</taxon>
        <taxon>Bacillati</taxon>
        <taxon>Cyanobacteriota</taxon>
        <taxon>Cyanophyceae</taxon>
        <taxon>Oscillatoriophycideae</taxon>
        <taxon>Oscillatoriales</taxon>
        <taxon>Oscillatoriaceae</taxon>
        <taxon>Phormidium</taxon>
    </lineage>
</organism>
<dbReference type="Proteomes" id="UP000010478">
    <property type="component" value="Plasmid pOSC7112.01"/>
</dbReference>
<sequence length="209" mass="23992">MQFYHQHSSRQPAPVADPLRHHRRHILASVLLLLDSDRTFADWSLPQLPHVSGFTYKGNRFLVATHKEAEQIVWGWLEDNLWAVTNTDEDMDLLLQHLQISPSLVEAFNGQAAINYLRTVHPRKFCKLLSPAIANPTQFVQALFENRSRPGLVKRAICESAQFSPLAWTEVERAGYLIYCIVNQPEVLPGSLKLTINYPYPYKSMKERA</sequence>
<reference evidence="1 2" key="1">
    <citation type="submission" date="2012-05" db="EMBL/GenBank/DDBJ databases">
        <title>Finished plasmid 1 of genome of Oscillatoria sp. PCC 7112.</title>
        <authorList>
            <consortium name="US DOE Joint Genome Institute"/>
            <person name="Gugger M."/>
            <person name="Coursin T."/>
            <person name="Rippka R."/>
            <person name="Tandeau De Marsac N."/>
            <person name="Huntemann M."/>
            <person name="Wei C.-L."/>
            <person name="Han J."/>
            <person name="Detter J.C."/>
            <person name="Han C."/>
            <person name="Tapia R."/>
            <person name="Davenport K."/>
            <person name="Daligault H."/>
            <person name="Erkkila T."/>
            <person name="Gu W."/>
            <person name="Munk A.C.C."/>
            <person name="Teshima H."/>
            <person name="Xu Y."/>
            <person name="Chain P."/>
            <person name="Chen A."/>
            <person name="Krypides N."/>
            <person name="Mavromatis K."/>
            <person name="Markowitz V."/>
            <person name="Szeto E."/>
            <person name="Ivanova N."/>
            <person name="Mikhailova N."/>
            <person name="Ovchinnikova G."/>
            <person name="Pagani I."/>
            <person name="Pati A."/>
            <person name="Goodwin L."/>
            <person name="Peters L."/>
            <person name="Pitluck S."/>
            <person name="Woyke T."/>
            <person name="Kerfeld C."/>
        </authorList>
    </citation>
    <scope>NUCLEOTIDE SEQUENCE [LARGE SCALE GENOMIC DNA]</scope>
    <source>
        <strain evidence="1 2">PCC 7112</strain>
        <plasmid evidence="1 2">pOSC7112.01</plasmid>
    </source>
</reference>
<evidence type="ECO:0000313" key="2">
    <source>
        <dbReference type="Proteomes" id="UP000010478"/>
    </source>
</evidence>